<organism evidence="1 2">
    <name type="scientific">Methylobacterium cerastii</name>
    <dbReference type="NCBI Taxonomy" id="932741"/>
    <lineage>
        <taxon>Bacteria</taxon>
        <taxon>Pseudomonadati</taxon>
        <taxon>Pseudomonadota</taxon>
        <taxon>Alphaproteobacteria</taxon>
        <taxon>Hyphomicrobiales</taxon>
        <taxon>Methylobacteriaceae</taxon>
        <taxon>Methylobacterium</taxon>
    </lineage>
</organism>
<proteinExistence type="predicted"/>
<keyword evidence="2" id="KW-1185">Reference proteome</keyword>
<gene>
    <name evidence="1" type="ORF">AFCDBAGC_1197</name>
</gene>
<dbReference type="EMBL" id="BPQG01000011">
    <property type="protein sequence ID" value="GJD43345.1"/>
    <property type="molecule type" value="Genomic_DNA"/>
</dbReference>
<sequence>MGVVPDGRVDAVATDIGFVSLVSCGVALRP</sequence>
<evidence type="ECO:0000313" key="2">
    <source>
        <dbReference type="Proteomes" id="UP001055117"/>
    </source>
</evidence>
<reference evidence="1 2" key="1">
    <citation type="journal article" date="2021" name="Front. Microbiol.">
        <title>Comprehensive Comparative Genomics and Phenotyping of Methylobacterium Species.</title>
        <authorList>
            <person name="Alessa O."/>
            <person name="Ogura Y."/>
            <person name="Fujitani Y."/>
            <person name="Takami H."/>
            <person name="Hayashi T."/>
            <person name="Sahin N."/>
            <person name="Tani A."/>
        </authorList>
    </citation>
    <scope>NUCLEOTIDE SEQUENCE [LARGE SCALE GENOMIC DNA]</scope>
    <source>
        <strain evidence="1 2">DSM 23679</strain>
    </source>
</reference>
<evidence type="ECO:0000313" key="1">
    <source>
        <dbReference type="EMBL" id="GJD43345.1"/>
    </source>
</evidence>
<comment type="caution">
    <text evidence="1">The sequence shown here is derived from an EMBL/GenBank/DDBJ whole genome shotgun (WGS) entry which is preliminary data.</text>
</comment>
<protein>
    <submittedName>
        <fullName evidence="1">Uncharacterized protein</fullName>
    </submittedName>
</protein>
<dbReference type="Proteomes" id="UP001055117">
    <property type="component" value="Unassembled WGS sequence"/>
</dbReference>
<accession>A0ABQ4QEU3</accession>
<name>A0ABQ4QEU3_9HYPH</name>